<reference evidence="2" key="1">
    <citation type="submission" date="2016-03" db="EMBL/GenBank/DDBJ databases">
        <title>Draft genome sequence of Rosellinia necatrix.</title>
        <authorList>
            <person name="Kanematsu S."/>
        </authorList>
    </citation>
    <scope>NUCLEOTIDE SEQUENCE [LARGE SCALE GENOMIC DNA]</scope>
    <source>
        <strain evidence="2">W97</strain>
    </source>
</reference>
<gene>
    <name evidence="2" type="ORF">SAMD00023353_4500740</name>
</gene>
<feature type="compositionally biased region" description="Polar residues" evidence="1">
    <location>
        <begin position="1"/>
        <end position="11"/>
    </location>
</feature>
<feature type="compositionally biased region" description="Basic and acidic residues" evidence="1">
    <location>
        <begin position="12"/>
        <end position="23"/>
    </location>
</feature>
<sequence length="71" mass="8218">MASLSNWYEPSQRTHGEAGDRSNTDNVDDGTDDDTDDDTDEDTDEDTDDGTDDDSNNDIHDRRSFLQWRWF</sequence>
<keyword evidence="3" id="KW-1185">Reference proteome</keyword>
<feature type="compositionally biased region" description="Acidic residues" evidence="1">
    <location>
        <begin position="26"/>
        <end position="56"/>
    </location>
</feature>
<accession>A0A1S8A9G5</accession>
<organism evidence="2">
    <name type="scientific">Rosellinia necatrix</name>
    <name type="common">White root-rot fungus</name>
    <dbReference type="NCBI Taxonomy" id="77044"/>
    <lineage>
        <taxon>Eukaryota</taxon>
        <taxon>Fungi</taxon>
        <taxon>Dikarya</taxon>
        <taxon>Ascomycota</taxon>
        <taxon>Pezizomycotina</taxon>
        <taxon>Sordariomycetes</taxon>
        <taxon>Xylariomycetidae</taxon>
        <taxon>Xylariales</taxon>
        <taxon>Xylariaceae</taxon>
        <taxon>Rosellinia</taxon>
    </lineage>
</organism>
<name>A0A1S8A9G5_ROSNE</name>
<protein>
    <submittedName>
        <fullName evidence="2">Uncharacterized protein</fullName>
    </submittedName>
</protein>
<evidence type="ECO:0000313" key="2">
    <source>
        <dbReference type="EMBL" id="GAW26721.1"/>
    </source>
</evidence>
<evidence type="ECO:0000313" key="3">
    <source>
        <dbReference type="Proteomes" id="UP000054516"/>
    </source>
</evidence>
<dbReference type="EMBL" id="DF977490">
    <property type="protein sequence ID" value="GAW26721.1"/>
    <property type="molecule type" value="Genomic_DNA"/>
</dbReference>
<dbReference type="Proteomes" id="UP000054516">
    <property type="component" value="Unassembled WGS sequence"/>
</dbReference>
<evidence type="ECO:0000256" key="1">
    <source>
        <dbReference type="SAM" id="MobiDB-lite"/>
    </source>
</evidence>
<feature type="region of interest" description="Disordered" evidence="1">
    <location>
        <begin position="1"/>
        <end position="59"/>
    </location>
</feature>
<proteinExistence type="predicted"/>
<dbReference type="AlphaFoldDB" id="A0A1S8A9G5"/>